<evidence type="ECO:0000313" key="3">
    <source>
        <dbReference type="Proteomes" id="UP000280696"/>
    </source>
</evidence>
<dbReference type="AlphaFoldDB" id="A0A3A9AN97"/>
<dbReference type="RefSeq" id="WP_120467642.1">
    <property type="nucleotide sequence ID" value="NZ_RAYQ01000004.1"/>
</dbReference>
<evidence type="ECO:0000256" key="1">
    <source>
        <dbReference type="SAM" id="Phobius"/>
    </source>
</evidence>
<feature type="transmembrane region" description="Helical" evidence="1">
    <location>
        <begin position="266"/>
        <end position="287"/>
    </location>
</feature>
<feature type="transmembrane region" description="Helical" evidence="1">
    <location>
        <begin position="212"/>
        <end position="230"/>
    </location>
</feature>
<name>A0A3A9AN97_9FIRM</name>
<sequence length="322" mass="35999">MKAKIYDYKIYFYTFLALILTTIILAFPARCLSLALNGLNLWFEKMIPTLFPFMVLSGIIIRMNLTGSFVKILNPVLGRIFHLRRPCLYGIVIGFLCGFPMGAHVTAQLYEQKQISKEEASLLLAFCNNIGPVYFLSFVLPALSLQQVFPFLFGMYGLPFLYGLFLRYMVYGHDINNGYEKLNGNFPVRPAPNLLTALDESVFQSLFSIAKLGGYMVFFNLLFVIPGLTADFLSLPANLSRFITGSAGCLLEITGGIGIIQDSAPYLVLCILPFGGLSCIAQTYSMIKNTDLSVGEYVMHKMILTAITVFYYLLLVELSFLP</sequence>
<dbReference type="OrthoDB" id="1645614at2"/>
<protein>
    <recommendedName>
        <fullName evidence="4">Transporter</fullName>
    </recommendedName>
</protein>
<feature type="transmembrane region" description="Helical" evidence="1">
    <location>
        <begin position="12"/>
        <end position="35"/>
    </location>
</feature>
<proteinExistence type="predicted"/>
<keyword evidence="1" id="KW-0812">Transmembrane</keyword>
<feature type="transmembrane region" description="Helical" evidence="1">
    <location>
        <begin position="242"/>
        <end position="260"/>
    </location>
</feature>
<feature type="transmembrane region" description="Helical" evidence="1">
    <location>
        <begin position="299"/>
        <end position="321"/>
    </location>
</feature>
<dbReference type="EMBL" id="RAYQ01000004">
    <property type="protein sequence ID" value="RKI92798.1"/>
    <property type="molecule type" value="Genomic_DNA"/>
</dbReference>
<keyword evidence="1" id="KW-0472">Membrane</keyword>
<gene>
    <name evidence="2" type="ORF">D7V94_05610</name>
</gene>
<evidence type="ECO:0000313" key="2">
    <source>
        <dbReference type="EMBL" id="RKI92798.1"/>
    </source>
</evidence>
<comment type="caution">
    <text evidence="2">The sequence shown here is derived from an EMBL/GenBank/DDBJ whole genome shotgun (WGS) entry which is preliminary data.</text>
</comment>
<feature type="transmembrane region" description="Helical" evidence="1">
    <location>
        <begin position="150"/>
        <end position="170"/>
    </location>
</feature>
<accession>A0A3A9AN97</accession>
<evidence type="ECO:0008006" key="4">
    <source>
        <dbReference type="Google" id="ProtNLM"/>
    </source>
</evidence>
<keyword evidence="3" id="KW-1185">Reference proteome</keyword>
<organism evidence="2 3">
    <name type="scientific">Parablautia intestinalis</name>
    <dbReference type="NCBI Taxonomy" id="2320100"/>
    <lineage>
        <taxon>Bacteria</taxon>
        <taxon>Bacillati</taxon>
        <taxon>Bacillota</taxon>
        <taxon>Clostridia</taxon>
        <taxon>Lachnospirales</taxon>
        <taxon>Lachnospiraceae</taxon>
        <taxon>Parablautia</taxon>
    </lineage>
</organism>
<feature type="transmembrane region" description="Helical" evidence="1">
    <location>
        <begin position="47"/>
        <end position="65"/>
    </location>
</feature>
<feature type="transmembrane region" description="Helical" evidence="1">
    <location>
        <begin position="122"/>
        <end position="143"/>
    </location>
</feature>
<reference evidence="2 3" key="1">
    <citation type="submission" date="2018-09" db="EMBL/GenBank/DDBJ databases">
        <title>Murine metabolic-syndrome-specific gut microbial biobank.</title>
        <authorList>
            <person name="Liu C."/>
        </authorList>
    </citation>
    <scope>NUCLEOTIDE SEQUENCE [LARGE SCALE GENOMIC DNA]</scope>
    <source>
        <strain evidence="2 3">0.1xD8-82</strain>
    </source>
</reference>
<feature type="transmembrane region" description="Helical" evidence="1">
    <location>
        <begin position="86"/>
        <end position="110"/>
    </location>
</feature>
<dbReference type="Proteomes" id="UP000280696">
    <property type="component" value="Unassembled WGS sequence"/>
</dbReference>
<keyword evidence="1" id="KW-1133">Transmembrane helix</keyword>